<evidence type="ECO:0000313" key="5">
    <source>
        <dbReference type="EMBL" id="RDE09669.1"/>
    </source>
</evidence>
<evidence type="ECO:0000256" key="3">
    <source>
        <dbReference type="ARBA" id="ARBA00023239"/>
    </source>
</evidence>
<evidence type="ECO:0000256" key="1">
    <source>
        <dbReference type="ARBA" id="ARBA00001554"/>
    </source>
</evidence>
<dbReference type="OrthoDB" id="9794987at2"/>
<name>A0A369W6N7_9HYPH</name>
<dbReference type="PANTHER" id="PTHR12599">
    <property type="entry name" value="PTERIN-4-ALPHA-CARBINOLAMINE DEHYDRATASE"/>
    <property type="match status" value="1"/>
</dbReference>
<dbReference type="Gene3D" id="3.30.1360.20">
    <property type="entry name" value="Transcriptional coactivator/pterin dehydratase"/>
    <property type="match status" value="1"/>
</dbReference>
<dbReference type="AlphaFoldDB" id="A0A369W6N7"/>
<dbReference type="HAMAP" id="MF_00434">
    <property type="entry name" value="Pterin_4_alpha"/>
    <property type="match status" value="1"/>
</dbReference>
<proteinExistence type="inferred from homology"/>
<keyword evidence="6" id="KW-1185">Reference proteome</keyword>
<keyword evidence="3 4" id="KW-0456">Lyase</keyword>
<comment type="caution">
    <text evidence="5">The sequence shown here is derived from an EMBL/GenBank/DDBJ whole genome shotgun (WGS) entry which is preliminary data.</text>
</comment>
<dbReference type="PANTHER" id="PTHR12599:SF0">
    <property type="entry name" value="PTERIN-4-ALPHA-CARBINOLAMINE DEHYDRATASE"/>
    <property type="match status" value="1"/>
</dbReference>
<comment type="similarity">
    <text evidence="2 4">Belongs to the pterin-4-alpha-carbinolamine dehydratase family.</text>
</comment>
<dbReference type="CDD" id="cd00914">
    <property type="entry name" value="PCD_DCoH_subfamily_b"/>
    <property type="match status" value="1"/>
</dbReference>
<dbReference type="Proteomes" id="UP000253759">
    <property type="component" value="Unassembled WGS sequence"/>
</dbReference>
<gene>
    <name evidence="5" type="ORF">DVH29_05800</name>
</gene>
<dbReference type="SUPFAM" id="SSF55248">
    <property type="entry name" value="PCD-like"/>
    <property type="match status" value="1"/>
</dbReference>
<dbReference type="InterPro" id="IPR036428">
    <property type="entry name" value="PCD_sf"/>
</dbReference>
<dbReference type="EMBL" id="QQNH01000005">
    <property type="protein sequence ID" value="RDE09669.1"/>
    <property type="molecule type" value="Genomic_DNA"/>
</dbReference>
<sequence length="98" mass="10556">MTDAGPGAPLERPEIETALGALTGWTLSEAGPIAKTFTFKDFSRAFAFMTRVALLAEKAGHHPDWSNSYNSVEIALITHDKGGVTRKDLDLARAIEAL</sequence>
<comment type="catalytic activity">
    <reaction evidence="1 4">
        <text>(4aS,6R)-4a-hydroxy-L-erythro-5,6,7,8-tetrahydrobiopterin = (6R)-L-erythro-6,7-dihydrobiopterin + H2O</text>
        <dbReference type="Rhea" id="RHEA:11920"/>
        <dbReference type="ChEBI" id="CHEBI:15377"/>
        <dbReference type="ChEBI" id="CHEBI:15642"/>
        <dbReference type="ChEBI" id="CHEBI:43120"/>
        <dbReference type="EC" id="4.2.1.96"/>
    </reaction>
</comment>
<dbReference type="GO" id="GO:0008124">
    <property type="term" value="F:4-alpha-hydroxytetrahydrobiopterin dehydratase activity"/>
    <property type="evidence" value="ECO:0007669"/>
    <property type="project" value="UniProtKB-UniRule"/>
</dbReference>
<dbReference type="NCBIfam" id="NF002017">
    <property type="entry name" value="PRK00823.1-2"/>
    <property type="match status" value="1"/>
</dbReference>
<evidence type="ECO:0000313" key="6">
    <source>
        <dbReference type="Proteomes" id="UP000253759"/>
    </source>
</evidence>
<reference evidence="6" key="1">
    <citation type="submission" date="2018-07" db="EMBL/GenBank/DDBJ databases">
        <authorList>
            <person name="Liu B.-T."/>
            <person name="Du Z."/>
        </authorList>
    </citation>
    <scope>NUCLEOTIDE SEQUENCE [LARGE SCALE GENOMIC DNA]</scope>
    <source>
        <strain evidence="6">XYN52</strain>
    </source>
</reference>
<evidence type="ECO:0000256" key="4">
    <source>
        <dbReference type="HAMAP-Rule" id="MF_00434"/>
    </source>
</evidence>
<dbReference type="GO" id="GO:0006729">
    <property type="term" value="P:tetrahydrobiopterin biosynthetic process"/>
    <property type="evidence" value="ECO:0007669"/>
    <property type="project" value="InterPro"/>
</dbReference>
<dbReference type="RefSeq" id="WP_114645215.1">
    <property type="nucleotide sequence ID" value="NZ_QQNH01000005.1"/>
</dbReference>
<organism evidence="5 6">
    <name type="scientific">Pelagibacterium lacus</name>
    <dbReference type="NCBI Taxonomy" id="2282655"/>
    <lineage>
        <taxon>Bacteria</taxon>
        <taxon>Pseudomonadati</taxon>
        <taxon>Pseudomonadota</taxon>
        <taxon>Alphaproteobacteria</taxon>
        <taxon>Hyphomicrobiales</taxon>
        <taxon>Devosiaceae</taxon>
        <taxon>Pelagibacterium</taxon>
    </lineage>
</organism>
<evidence type="ECO:0000256" key="2">
    <source>
        <dbReference type="ARBA" id="ARBA00006472"/>
    </source>
</evidence>
<dbReference type="InterPro" id="IPR001533">
    <property type="entry name" value="Pterin_deHydtase"/>
</dbReference>
<protein>
    <recommendedName>
        <fullName evidence="4">Putative pterin-4-alpha-carbinolamine dehydratase</fullName>
        <shortName evidence="4">PHS</shortName>
        <ecNumber evidence="4">4.2.1.96</ecNumber>
    </recommendedName>
    <alternativeName>
        <fullName evidence="4">4-alpha-hydroxy-tetrahydropterin dehydratase</fullName>
    </alternativeName>
    <alternativeName>
        <fullName evidence="4">Pterin carbinolamine dehydratase</fullName>
        <shortName evidence="4">PCD</shortName>
    </alternativeName>
</protein>
<dbReference type="EC" id="4.2.1.96" evidence="4"/>
<dbReference type="Pfam" id="PF01329">
    <property type="entry name" value="Pterin_4a"/>
    <property type="match status" value="1"/>
</dbReference>
<dbReference type="NCBIfam" id="NF002018">
    <property type="entry name" value="PRK00823.1-3"/>
    <property type="match status" value="1"/>
</dbReference>
<accession>A0A369W6N7</accession>